<sequence>ALFSSYLFLATTTKNARPPTAVPNPRMRLCSLLPRLKALLRLPGDHDLQQQLEAAIRRSLSQERDADALAAVRKAVLALDRIEVAVDSLHRKPCEEDLIDEQREQDENLLMELEQREREKQHADSK</sequence>
<reference evidence="2" key="1">
    <citation type="submission" date="2025-08" db="UniProtKB">
        <authorList>
            <consortium name="Ensembl"/>
        </authorList>
    </citation>
    <scope>IDENTIFICATION</scope>
</reference>
<dbReference type="GO" id="GO:0008287">
    <property type="term" value="C:protein serine/threonine phosphatase complex"/>
    <property type="evidence" value="ECO:0007669"/>
    <property type="project" value="TreeGrafter"/>
</dbReference>
<organism evidence="2">
    <name type="scientific">Petromyzon marinus</name>
    <name type="common">Sea lamprey</name>
    <dbReference type="NCBI Taxonomy" id="7757"/>
    <lineage>
        <taxon>Eukaryota</taxon>
        <taxon>Metazoa</taxon>
        <taxon>Chordata</taxon>
        <taxon>Craniata</taxon>
        <taxon>Vertebrata</taxon>
        <taxon>Cyclostomata</taxon>
        <taxon>Hyperoartia</taxon>
        <taxon>Petromyzontiformes</taxon>
        <taxon>Petromyzontidae</taxon>
        <taxon>Petromyzon</taxon>
    </lineage>
</organism>
<protein>
    <submittedName>
        <fullName evidence="2">Uncharacterized protein</fullName>
    </submittedName>
</protein>
<dbReference type="InterPro" id="IPR039918">
    <property type="entry name" value="PPP4R4"/>
</dbReference>
<proteinExistence type="predicted"/>
<reference evidence="2" key="2">
    <citation type="submission" date="2025-09" db="UniProtKB">
        <authorList>
            <consortium name="Ensembl"/>
        </authorList>
    </citation>
    <scope>IDENTIFICATION</scope>
</reference>
<feature type="coiled-coil region" evidence="1">
    <location>
        <begin position="96"/>
        <end position="123"/>
    </location>
</feature>
<dbReference type="AlphaFoldDB" id="S4RNC6"/>
<dbReference type="GO" id="GO:0005829">
    <property type="term" value="C:cytosol"/>
    <property type="evidence" value="ECO:0007669"/>
    <property type="project" value="TreeGrafter"/>
</dbReference>
<accession>S4RNC6</accession>
<dbReference type="Ensembl" id="ENSPMAT00000006742.1">
    <property type="protein sequence ID" value="ENSPMAP00000006712.1"/>
    <property type="gene ID" value="ENSPMAG00000006091.1"/>
</dbReference>
<name>S4RNC6_PETMA</name>
<dbReference type="PANTHER" id="PTHR21467:SF0">
    <property type="entry name" value="SERINE_THREONINE-PROTEIN PHOSPHATASE 4 REGULATORY SUBUNIT 4"/>
    <property type="match status" value="1"/>
</dbReference>
<dbReference type="HOGENOM" id="CLU_1986710_0_0_1"/>
<evidence type="ECO:0000313" key="2">
    <source>
        <dbReference type="Ensembl" id="ENSPMAP00000006712.1"/>
    </source>
</evidence>
<keyword evidence="1" id="KW-0175">Coiled coil</keyword>
<evidence type="ECO:0000256" key="1">
    <source>
        <dbReference type="SAM" id="Coils"/>
    </source>
</evidence>
<dbReference type="STRING" id="7757.ENSPMAP00000006712"/>
<dbReference type="GO" id="GO:0019888">
    <property type="term" value="F:protein phosphatase regulator activity"/>
    <property type="evidence" value="ECO:0007669"/>
    <property type="project" value="TreeGrafter"/>
</dbReference>
<dbReference type="PANTHER" id="PTHR21467">
    <property type="entry name" value="PROTEIN PHOSPHATASE 4 REGULATORY SUBUNIT 4 PPP4R4"/>
    <property type="match status" value="1"/>
</dbReference>